<dbReference type="GO" id="GO:0004823">
    <property type="term" value="F:leucine-tRNA ligase activity"/>
    <property type="evidence" value="ECO:0007669"/>
    <property type="project" value="UniProtKB-UniRule"/>
</dbReference>
<dbReference type="EMBL" id="DMZY01000112">
    <property type="protein sequence ID" value="HAV92287.1"/>
    <property type="molecule type" value="Genomic_DNA"/>
</dbReference>
<dbReference type="Pfam" id="PF08264">
    <property type="entry name" value="Anticodon_1"/>
    <property type="match status" value="1"/>
</dbReference>
<dbReference type="Pfam" id="PF13603">
    <property type="entry name" value="tRNA-synt_1_2"/>
    <property type="match status" value="1"/>
</dbReference>
<dbReference type="InterPro" id="IPR002300">
    <property type="entry name" value="aa-tRNA-synth_Ia"/>
</dbReference>
<comment type="catalytic activity">
    <reaction evidence="8 9">
        <text>tRNA(Leu) + L-leucine + ATP = L-leucyl-tRNA(Leu) + AMP + diphosphate</text>
        <dbReference type="Rhea" id="RHEA:11688"/>
        <dbReference type="Rhea" id="RHEA-COMP:9613"/>
        <dbReference type="Rhea" id="RHEA-COMP:9622"/>
        <dbReference type="ChEBI" id="CHEBI:30616"/>
        <dbReference type="ChEBI" id="CHEBI:33019"/>
        <dbReference type="ChEBI" id="CHEBI:57427"/>
        <dbReference type="ChEBI" id="CHEBI:78442"/>
        <dbReference type="ChEBI" id="CHEBI:78494"/>
        <dbReference type="ChEBI" id="CHEBI:456215"/>
        <dbReference type="EC" id="6.1.1.4"/>
    </reaction>
</comment>
<dbReference type="PANTHER" id="PTHR43740:SF2">
    <property type="entry name" value="LEUCINE--TRNA LIGASE, MITOCHONDRIAL"/>
    <property type="match status" value="1"/>
</dbReference>
<reference evidence="15 16" key="1">
    <citation type="journal article" date="2018" name="Nat. Biotechnol.">
        <title>A standardized bacterial taxonomy based on genome phylogeny substantially revises the tree of life.</title>
        <authorList>
            <person name="Parks D.H."/>
            <person name="Chuvochina M."/>
            <person name="Waite D.W."/>
            <person name="Rinke C."/>
            <person name="Skarshewski A."/>
            <person name="Chaumeil P.A."/>
            <person name="Hugenholtz P."/>
        </authorList>
    </citation>
    <scope>NUCLEOTIDE SEQUENCE [LARGE SCALE GENOMIC DNA]</scope>
    <source>
        <strain evidence="15">UBA9956</strain>
    </source>
</reference>
<comment type="caution">
    <text evidence="9">Lacks conserved residue(s) required for the propagation of feature annotation.</text>
</comment>
<dbReference type="InterPro" id="IPR001412">
    <property type="entry name" value="aa-tRNA-synth_I_CS"/>
</dbReference>
<dbReference type="GO" id="GO:0006429">
    <property type="term" value="P:leucyl-tRNA aminoacylation"/>
    <property type="evidence" value="ECO:0007669"/>
    <property type="project" value="UniProtKB-UniRule"/>
</dbReference>
<dbReference type="FunFam" id="3.40.50.620:FF:000056">
    <property type="entry name" value="Leucine--tRNA ligase"/>
    <property type="match status" value="1"/>
</dbReference>
<evidence type="ECO:0000259" key="14">
    <source>
        <dbReference type="Pfam" id="PF13603"/>
    </source>
</evidence>
<sequence>MDSNRKHIEEKWNSRWKELGLDKFKGNREKKFYLLEMFAYPSGDLHMGHLRNYVIGDVLCRYKIMNKFDVMHPVGWDAFGLPAEGAAIKRKVAPDAWTLANIRVSSSTLKKMGLLYDWDREVITCREDYYKWTQWILLQLFKNNLAYRKKANVNWCPDCQTVLANEQVENGTCWRCHSTVEKKELEQWFFKITDYAERLLEDIDTLKDWPENIKTMQTNWIGRSEGVVIDFRIEDSNEKVSVFTTRPDTIYGVTFMAIAPENPLIKKLKISESKKDEIEKYIHASINKTEIERQSTEKEKDGVYTGIDAINPLNNQKVKIFIADYVLASYGTGAVMGVPAHDTRDFAFSKKYGIDLVQVINPKENDWDFSKDAFVDEGIMVNSQEFDKMKSSEAMKKIADKIEKENMGKKTVQYRLRDWLVSRQRYWGAPIPMIHCEKCGIVPVPDENLPVVLPPSNEVDFTPRGESPLSSHKGFMSVKCPKCGGEAKRDKDTMDTFVDSSWYQLRYTDAKNDKKIFEKEKADALLPVDMYIGGAEHANGHLIYFRFITKVLSDLGYISAKEPVKALFNQGMIMDAKGKTMSKSAGNAVPVGPFIDKYGCDIARGTELFIGPAGKDAVWSEDGIIGITRFIERFERFCSANASKNVKEVLPESDAEKSIYIKLNKTINQVTKDIEEFSHNTAIASLMELLNLIYRHEKEIRSEFASHITDKMLKITAPFMPHLCEEIFEKFKLADSIFLTDWPSADKNYLEDEKMTLVIQINGKVRSRIEVALNCDEATAYEYAMNDDAVKKYTEGRQVIKKIFVKGKLLNILIKQ</sequence>
<dbReference type="CDD" id="cd00812">
    <property type="entry name" value="LeuRS_core"/>
    <property type="match status" value="1"/>
</dbReference>
<dbReference type="PROSITE" id="PS00178">
    <property type="entry name" value="AA_TRNA_LIGASE_I"/>
    <property type="match status" value="1"/>
</dbReference>
<dbReference type="Pfam" id="PF00133">
    <property type="entry name" value="tRNA-synt_1"/>
    <property type="match status" value="1"/>
</dbReference>
<dbReference type="InterPro" id="IPR009008">
    <property type="entry name" value="Val/Leu/Ile-tRNA-synth_edit"/>
</dbReference>
<keyword evidence="7 9" id="KW-0030">Aminoacyl-tRNA synthetase</keyword>
<dbReference type="SUPFAM" id="SSF52374">
    <property type="entry name" value="Nucleotidylyl transferase"/>
    <property type="match status" value="1"/>
</dbReference>
<feature type="domain" description="Leucyl-tRNA synthetase editing" evidence="14">
    <location>
        <begin position="219"/>
        <end position="402"/>
    </location>
</feature>
<dbReference type="FunFam" id="3.40.50.620:FF:000003">
    <property type="entry name" value="Leucine--tRNA ligase"/>
    <property type="match status" value="1"/>
</dbReference>
<feature type="short sequence motif" description="'KMSKS' region" evidence="9">
    <location>
        <begin position="580"/>
        <end position="584"/>
    </location>
</feature>
<protein>
    <recommendedName>
        <fullName evidence="9">Leucine--tRNA ligase</fullName>
        <ecNumber evidence="9">6.1.1.4</ecNumber>
    </recommendedName>
    <alternativeName>
        <fullName evidence="9">Leucyl-tRNA synthetase</fullName>
        <shortName evidence="9">LeuRS</shortName>
    </alternativeName>
</protein>
<feature type="domain" description="Methionyl/Leucyl tRNA synthetase" evidence="13">
    <location>
        <begin position="38"/>
        <end position="179"/>
    </location>
</feature>
<dbReference type="GO" id="GO:0005829">
    <property type="term" value="C:cytosol"/>
    <property type="evidence" value="ECO:0007669"/>
    <property type="project" value="TreeGrafter"/>
</dbReference>
<evidence type="ECO:0000256" key="6">
    <source>
        <dbReference type="ARBA" id="ARBA00022917"/>
    </source>
</evidence>
<dbReference type="NCBIfam" id="TIGR00396">
    <property type="entry name" value="leuS_bact"/>
    <property type="match status" value="1"/>
</dbReference>
<name>A0A350H9S1_UNCW3</name>
<keyword evidence="4 9" id="KW-0547">Nucleotide-binding</keyword>
<dbReference type="Gene3D" id="3.10.20.590">
    <property type="match status" value="1"/>
</dbReference>
<comment type="subcellular location">
    <subcellularLocation>
        <location evidence="9">Cytoplasm</location>
    </subcellularLocation>
</comment>
<dbReference type="Pfam" id="PF09334">
    <property type="entry name" value="tRNA-synt_1g"/>
    <property type="match status" value="1"/>
</dbReference>
<comment type="caution">
    <text evidence="15">The sequence shown here is derived from an EMBL/GenBank/DDBJ whole genome shotgun (WGS) entry which is preliminary data.</text>
</comment>
<dbReference type="InterPro" id="IPR025709">
    <property type="entry name" value="Leu_tRNA-synth_edit"/>
</dbReference>
<proteinExistence type="inferred from homology"/>
<evidence type="ECO:0000256" key="4">
    <source>
        <dbReference type="ARBA" id="ARBA00022741"/>
    </source>
</evidence>
<dbReference type="InterPro" id="IPR014729">
    <property type="entry name" value="Rossmann-like_a/b/a_fold"/>
</dbReference>
<dbReference type="InterPro" id="IPR009080">
    <property type="entry name" value="tRNAsynth_Ia_anticodon-bd"/>
</dbReference>
<comment type="similarity">
    <text evidence="1 9 10">Belongs to the class-I aminoacyl-tRNA synthetase family.</text>
</comment>
<dbReference type="InterPro" id="IPR013155">
    <property type="entry name" value="M/V/L/I-tRNA-synth_anticd-bd"/>
</dbReference>
<dbReference type="GO" id="GO:0002161">
    <property type="term" value="F:aminoacyl-tRNA deacylase activity"/>
    <property type="evidence" value="ECO:0007669"/>
    <property type="project" value="InterPro"/>
</dbReference>
<evidence type="ECO:0000256" key="8">
    <source>
        <dbReference type="ARBA" id="ARBA00047469"/>
    </source>
</evidence>
<dbReference type="FunFam" id="1.10.730.10:FF:000002">
    <property type="entry name" value="Leucine--tRNA ligase"/>
    <property type="match status" value="1"/>
</dbReference>
<gene>
    <name evidence="9" type="primary">leuS</name>
    <name evidence="15" type="ORF">DCW38_03805</name>
</gene>
<evidence type="ECO:0000256" key="9">
    <source>
        <dbReference type="HAMAP-Rule" id="MF_00049"/>
    </source>
</evidence>
<evidence type="ECO:0000313" key="16">
    <source>
        <dbReference type="Proteomes" id="UP000264062"/>
    </source>
</evidence>
<evidence type="ECO:0000259" key="13">
    <source>
        <dbReference type="Pfam" id="PF09334"/>
    </source>
</evidence>
<dbReference type="AlphaFoldDB" id="A0A350H9S1"/>
<evidence type="ECO:0000256" key="2">
    <source>
        <dbReference type="ARBA" id="ARBA00022490"/>
    </source>
</evidence>
<feature type="binding site" evidence="9">
    <location>
        <position position="583"/>
    </location>
    <ligand>
        <name>ATP</name>
        <dbReference type="ChEBI" id="CHEBI:30616"/>
    </ligand>
</feature>
<evidence type="ECO:0000259" key="12">
    <source>
        <dbReference type="Pfam" id="PF08264"/>
    </source>
</evidence>
<keyword evidence="5 9" id="KW-0067">ATP-binding</keyword>
<keyword evidence="3 9" id="KW-0436">Ligase</keyword>
<evidence type="ECO:0000259" key="11">
    <source>
        <dbReference type="Pfam" id="PF00133"/>
    </source>
</evidence>
<feature type="domain" description="Aminoacyl-tRNA synthetase class Ia" evidence="11">
    <location>
        <begin position="405"/>
        <end position="606"/>
    </location>
</feature>
<dbReference type="InterPro" id="IPR002302">
    <property type="entry name" value="Leu-tRNA-ligase"/>
</dbReference>
<dbReference type="Gene3D" id="3.40.50.620">
    <property type="entry name" value="HUPs"/>
    <property type="match status" value="2"/>
</dbReference>
<keyword evidence="6 9" id="KW-0648">Protein biosynthesis</keyword>
<evidence type="ECO:0000256" key="7">
    <source>
        <dbReference type="ARBA" id="ARBA00023146"/>
    </source>
</evidence>
<dbReference type="SUPFAM" id="SSF47323">
    <property type="entry name" value="Anticodon-binding domain of a subclass of class I aminoacyl-tRNA synthetases"/>
    <property type="match status" value="1"/>
</dbReference>
<dbReference type="HAMAP" id="MF_00049_B">
    <property type="entry name" value="Leu_tRNA_synth_B"/>
    <property type="match status" value="1"/>
</dbReference>
<evidence type="ECO:0000256" key="1">
    <source>
        <dbReference type="ARBA" id="ARBA00005594"/>
    </source>
</evidence>
<evidence type="ECO:0000256" key="3">
    <source>
        <dbReference type="ARBA" id="ARBA00022598"/>
    </source>
</evidence>
<keyword evidence="2 9" id="KW-0963">Cytoplasm</keyword>
<feature type="domain" description="Methionyl/Valyl/Leucyl/Isoleucyl-tRNA synthetase anticodon-binding" evidence="12">
    <location>
        <begin position="657"/>
        <end position="774"/>
    </location>
</feature>
<dbReference type="EC" id="6.1.1.4" evidence="9"/>
<dbReference type="Proteomes" id="UP000264062">
    <property type="component" value="Unassembled WGS sequence"/>
</dbReference>
<evidence type="ECO:0000256" key="10">
    <source>
        <dbReference type="RuleBase" id="RU363035"/>
    </source>
</evidence>
<evidence type="ECO:0000256" key="5">
    <source>
        <dbReference type="ARBA" id="ARBA00022840"/>
    </source>
</evidence>
<accession>A0A350H9S1</accession>
<organism evidence="15 16">
    <name type="scientific">candidate division WOR-3 bacterium</name>
    <dbReference type="NCBI Taxonomy" id="2052148"/>
    <lineage>
        <taxon>Bacteria</taxon>
        <taxon>Bacteria division WOR-3</taxon>
    </lineage>
</organism>
<dbReference type="Gene3D" id="1.10.730.10">
    <property type="entry name" value="Isoleucyl-tRNA Synthetase, Domain 1"/>
    <property type="match status" value="2"/>
</dbReference>
<dbReference type="SUPFAM" id="SSF50677">
    <property type="entry name" value="ValRS/IleRS/LeuRS editing domain"/>
    <property type="match status" value="1"/>
</dbReference>
<dbReference type="PRINTS" id="PR00985">
    <property type="entry name" value="TRNASYNTHLEU"/>
</dbReference>
<dbReference type="InterPro" id="IPR015413">
    <property type="entry name" value="Methionyl/Leucyl_tRNA_Synth"/>
</dbReference>
<dbReference type="GO" id="GO:0005524">
    <property type="term" value="F:ATP binding"/>
    <property type="evidence" value="ECO:0007669"/>
    <property type="project" value="UniProtKB-UniRule"/>
</dbReference>
<evidence type="ECO:0000313" key="15">
    <source>
        <dbReference type="EMBL" id="HAV92287.1"/>
    </source>
</evidence>
<dbReference type="PANTHER" id="PTHR43740">
    <property type="entry name" value="LEUCYL-TRNA SYNTHETASE"/>
    <property type="match status" value="1"/>
</dbReference>
<dbReference type="CDD" id="cd07958">
    <property type="entry name" value="Anticodon_Ia_Leu_BEm"/>
    <property type="match status" value="1"/>
</dbReference>